<dbReference type="Proteomes" id="UP000010121">
    <property type="component" value="Unassembled WGS sequence"/>
</dbReference>
<sequence>MGTASLLIVPEGNSPTADFVRAGCWSVGQATRHAPTVWSSRKLLRQALFVVLGSLAGLTLMVPALADQNAAATALPEDPAVTALVAEADAAYAAAADLSGADKRQGLLKVKAMIDKIATHYPASHAALAILLGKKVGTVDPMALDAELTALGSNAATATGTTAPAAAPLADPLFKRINQCLTAPNLPAVAVGDAKVKLRLQTGADGAISGMPGLIEPVSPNAPERQLFNRSLLGLGACIELIASQHNSIVEFSVSAQGVIDGSVLRTEVAPPQPNTAPSSTVSSTDPAVNASQPSLDWAPATSQTQDTLNLKRPDIAEIQARLMAMSYDPEGIDGLTGAGFRSALGLWQTSAGIPSTGYLDGPQLDRLKVDSESAFDLWKANSDHFKLLSKASAAPKTGVRRSHNGWYRATGGSYCRRGKLGLWCQPWKPRSW</sequence>
<dbReference type="Pfam" id="PF01471">
    <property type="entry name" value="PG_binding_1"/>
    <property type="match status" value="1"/>
</dbReference>
<dbReference type="InterPro" id="IPR036365">
    <property type="entry name" value="PGBD-like_sf"/>
</dbReference>
<feature type="region of interest" description="Disordered" evidence="1">
    <location>
        <begin position="268"/>
        <end position="306"/>
    </location>
</feature>
<dbReference type="InterPro" id="IPR036366">
    <property type="entry name" value="PGBDSf"/>
</dbReference>
<dbReference type="AlphaFoldDB" id="C8S5R0"/>
<dbReference type="EMBL" id="ACYY01000045">
    <property type="protein sequence ID" value="EEW23679.1"/>
    <property type="molecule type" value="Genomic_DNA"/>
</dbReference>
<evidence type="ECO:0000313" key="3">
    <source>
        <dbReference type="EMBL" id="EEW23679.1"/>
    </source>
</evidence>
<dbReference type="Gene3D" id="1.10.101.10">
    <property type="entry name" value="PGBD-like superfamily/PGBD"/>
    <property type="match status" value="1"/>
</dbReference>
<dbReference type="SUPFAM" id="SSF47090">
    <property type="entry name" value="PGBD-like"/>
    <property type="match status" value="1"/>
</dbReference>
<keyword evidence="4" id="KW-1185">Reference proteome</keyword>
<feature type="compositionally biased region" description="Polar residues" evidence="1">
    <location>
        <begin position="276"/>
        <end position="306"/>
    </location>
</feature>
<protein>
    <submittedName>
        <fullName evidence="3">Peptidoglycan-binding domain 1 protein</fullName>
    </submittedName>
</protein>
<accession>C8S5R0</accession>
<feature type="domain" description="Peptidoglycan binding-like" evidence="2">
    <location>
        <begin position="313"/>
        <end position="368"/>
    </location>
</feature>
<dbReference type="STRING" id="371731.Rsw2DRAFT_3389"/>
<name>C8S5R0_9RHOB</name>
<evidence type="ECO:0000313" key="4">
    <source>
        <dbReference type="Proteomes" id="UP000010121"/>
    </source>
</evidence>
<proteinExistence type="predicted"/>
<dbReference type="InterPro" id="IPR002477">
    <property type="entry name" value="Peptidoglycan-bd-like"/>
</dbReference>
<gene>
    <name evidence="3" type="ORF">Rsw2DRAFT_3389</name>
</gene>
<organism evidence="3 4">
    <name type="scientific">Rhodobacter ferrooxidans</name>
    <dbReference type="NCBI Taxonomy" id="371731"/>
    <lineage>
        <taxon>Bacteria</taxon>
        <taxon>Pseudomonadati</taxon>
        <taxon>Pseudomonadota</taxon>
        <taxon>Alphaproteobacteria</taxon>
        <taxon>Rhodobacterales</taxon>
        <taxon>Rhodobacter group</taxon>
        <taxon>Rhodobacter</taxon>
    </lineage>
</organism>
<evidence type="ECO:0000256" key="1">
    <source>
        <dbReference type="SAM" id="MobiDB-lite"/>
    </source>
</evidence>
<comment type="caution">
    <text evidence="3">The sequence shown here is derived from an EMBL/GenBank/DDBJ whole genome shotgun (WGS) entry which is preliminary data.</text>
</comment>
<reference evidence="3 4" key="1">
    <citation type="submission" date="2009-08" db="EMBL/GenBank/DDBJ databases">
        <title>The draft genome of Rhodobacter sp. SW2.</title>
        <authorList>
            <consortium name="US DOE Joint Genome Institute (JGI-PGF)"/>
            <person name="Lucas S."/>
            <person name="Copeland A."/>
            <person name="Lapidus A."/>
            <person name="Glavina del Rio T."/>
            <person name="Tice H."/>
            <person name="Bruce D."/>
            <person name="Goodwin L."/>
            <person name="Pitluck S."/>
            <person name="Larimer F."/>
            <person name="Land M.L."/>
            <person name="Hauser L."/>
            <person name="Emerson D."/>
        </authorList>
    </citation>
    <scope>NUCLEOTIDE SEQUENCE [LARGE SCALE GENOMIC DNA]</scope>
    <source>
        <strain evidence="3 4">SW2</strain>
    </source>
</reference>
<evidence type="ECO:0000259" key="2">
    <source>
        <dbReference type="Pfam" id="PF01471"/>
    </source>
</evidence>